<gene>
    <name evidence="1" type="ORF">HMPREF1536_02720</name>
</gene>
<evidence type="ECO:0008006" key="3">
    <source>
        <dbReference type="Google" id="ProtNLM"/>
    </source>
</evidence>
<dbReference type="InterPro" id="IPR025342">
    <property type="entry name" value="DUF4248"/>
</dbReference>
<name>A0A0F5JCS3_9BACT</name>
<evidence type="ECO:0000313" key="1">
    <source>
        <dbReference type="EMBL" id="KKB55257.1"/>
    </source>
</evidence>
<evidence type="ECO:0000313" key="2">
    <source>
        <dbReference type="Proteomes" id="UP000033035"/>
    </source>
</evidence>
<reference evidence="1 2" key="1">
    <citation type="submission" date="2013-04" db="EMBL/GenBank/DDBJ databases">
        <title>The Genome Sequence of Parabacteroides gordonii DSM 23371.</title>
        <authorList>
            <consortium name="The Broad Institute Genomics Platform"/>
            <person name="Earl A."/>
            <person name="Ward D."/>
            <person name="Feldgarden M."/>
            <person name="Gevers D."/>
            <person name="Martens E."/>
            <person name="Sakamoto M."/>
            <person name="Benno Y."/>
            <person name="Suzuki N."/>
            <person name="Matsunaga N."/>
            <person name="Koshihara K."/>
            <person name="Seki M."/>
            <person name="Komiya H."/>
            <person name="Walker B."/>
            <person name="Young S."/>
            <person name="Zeng Q."/>
            <person name="Gargeya S."/>
            <person name="Fitzgerald M."/>
            <person name="Haas B."/>
            <person name="Abouelleil A."/>
            <person name="Allen A.W."/>
            <person name="Alvarado L."/>
            <person name="Arachchi H.M."/>
            <person name="Berlin A.M."/>
            <person name="Chapman S.B."/>
            <person name="Gainer-Dewar J."/>
            <person name="Goldberg J."/>
            <person name="Griggs A."/>
            <person name="Gujja S."/>
            <person name="Hansen M."/>
            <person name="Howarth C."/>
            <person name="Imamovic A."/>
            <person name="Ireland A."/>
            <person name="Larimer J."/>
            <person name="McCowan C."/>
            <person name="Murphy C."/>
            <person name="Pearson M."/>
            <person name="Poon T.W."/>
            <person name="Priest M."/>
            <person name="Roberts A."/>
            <person name="Saif S."/>
            <person name="Shea T."/>
            <person name="Sisk P."/>
            <person name="Sykes S."/>
            <person name="Wortman J."/>
            <person name="Nusbaum C."/>
            <person name="Birren B."/>
        </authorList>
    </citation>
    <scope>NUCLEOTIDE SEQUENCE [LARGE SCALE GENOMIC DNA]</scope>
    <source>
        <strain evidence="1 2">MS-1</strain>
    </source>
</reference>
<dbReference type="AlphaFoldDB" id="A0A0F5JCS3"/>
<dbReference type="Pfam" id="PF14053">
    <property type="entry name" value="DUF4248"/>
    <property type="match status" value="1"/>
</dbReference>
<dbReference type="RefSeq" id="WP_028729714.1">
    <property type="nucleotide sequence ID" value="NZ_KE386764.1"/>
</dbReference>
<accession>A0A0F5JCS3</accession>
<dbReference type="HOGENOM" id="CLU_152545_3_0_10"/>
<dbReference type="PATRIC" id="fig|1203610.3.peg.2786"/>
<comment type="caution">
    <text evidence="1">The sequence shown here is derived from an EMBL/GenBank/DDBJ whole genome shotgun (WGS) entry which is preliminary data.</text>
</comment>
<proteinExistence type="predicted"/>
<dbReference type="STRING" id="1203610.HMPREF1536_02720"/>
<sequence>MEDKKTQLSPWGRAYGVTEFAQLYFPGHTPVIAYKRMWEWIRTSRGLKAKLEAAGWMKFQKLYTPKQVGVLIEHLGEP</sequence>
<organism evidence="1 2">
    <name type="scientific">Parabacteroides gordonii MS-1 = DSM 23371</name>
    <dbReference type="NCBI Taxonomy" id="1203610"/>
    <lineage>
        <taxon>Bacteria</taxon>
        <taxon>Pseudomonadati</taxon>
        <taxon>Bacteroidota</taxon>
        <taxon>Bacteroidia</taxon>
        <taxon>Bacteroidales</taxon>
        <taxon>Tannerellaceae</taxon>
        <taxon>Parabacteroides</taxon>
    </lineage>
</organism>
<dbReference type="Proteomes" id="UP000033035">
    <property type="component" value="Unassembled WGS sequence"/>
</dbReference>
<protein>
    <recommendedName>
        <fullName evidence="3">DUF4248 domain-containing protein</fullName>
    </recommendedName>
</protein>
<dbReference type="EMBL" id="AQHW01000015">
    <property type="protein sequence ID" value="KKB55257.1"/>
    <property type="molecule type" value="Genomic_DNA"/>
</dbReference>
<keyword evidence="2" id="KW-1185">Reference proteome</keyword>